<keyword evidence="1" id="KW-0812">Transmembrane</keyword>
<dbReference type="AlphaFoldDB" id="A0A8I1SJR4"/>
<feature type="domain" description="DUF218" evidence="2">
    <location>
        <begin position="106"/>
        <end position="250"/>
    </location>
</feature>
<dbReference type="PANTHER" id="PTHR30336:SF4">
    <property type="entry name" value="ENVELOPE BIOGENESIS FACTOR ELYC"/>
    <property type="match status" value="1"/>
</dbReference>
<evidence type="ECO:0000313" key="3">
    <source>
        <dbReference type="EMBL" id="MBN8197288.1"/>
    </source>
</evidence>
<dbReference type="InterPro" id="IPR003848">
    <property type="entry name" value="DUF218"/>
</dbReference>
<dbReference type="CDD" id="cd06259">
    <property type="entry name" value="YdcF-like"/>
    <property type="match status" value="1"/>
</dbReference>
<name>A0A8I1SJR4_9PROT</name>
<dbReference type="GO" id="GO:0043164">
    <property type="term" value="P:Gram-negative-bacterium-type cell wall biogenesis"/>
    <property type="evidence" value="ECO:0007669"/>
    <property type="project" value="TreeGrafter"/>
</dbReference>
<comment type="caution">
    <text evidence="3">The sequence shown here is derived from an EMBL/GenBank/DDBJ whole genome shotgun (WGS) entry which is preliminary data.</text>
</comment>
<keyword evidence="1" id="KW-1133">Transmembrane helix</keyword>
<gene>
    <name evidence="3" type="ORF">JF547_12540</name>
</gene>
<dbReference type="Pfam" id="PF02698">
    <property type="entry name" value="DUF218"/>
    <property type="match status" value="1"/>
</dbReference>
<evidence type="ECO:0000256" key="1">
    <source>
        <dbReference type="SAM" id="Phobius"/>
    </source>
</evidence>
<dbReference type="PANTHER" id="PTHR30336">
    <property type="entry name" value="INNER MEMBRANE PROTEIN, PROBABLE PERMEASE"/>
    <property type="match status" value="1"/>
</dbReference>
<dbReference type="Proteomes" id="UP000664405">
    <property type="component" value="Unassembled WGS sequence"/>
</dbReference>
<sequence>MFYFLSKTVGYIVNIGLVHGVVLLALTALIFLRRTRRFALAGLVVVTVLSLLITVFPLGAFLSRTLETRFEKPDLDKTEFAGVITLSGSIDANGFLQRGDVQFLSAPDRVFTMLRVANKYPDKPVIFTGGDGVLNDRGFSEANVLRDWLYDSKLLTPNMHFETEARNTYENALNSHKVVYGNWPELAQKPWLLITSADHMPRAAGVFRQVGWTVIPYPVGRLTSDDIHLASLNVSGGIKSLSRGLREWVGLTAYYLTGRTNEWFPGPMPVAPDN</sequence>
<evidence type="ECO:0000259" key="2">
    <source>
        <dbReference type="Pfam" id="PF02698"/>
    </source>
</evidence>
<evidence type="ECO:0000313" key="4">
    <source>
        <dbReference type="Proteomes" id="UP000664405"/>
    </source>
</evidence>
<dbReference type="GO" id="GO:0005886">
    <property type="term" value="C:plasma membrane"/>
    <property type="evidence" value="ECO:0007669"/>
    <property type="project" value="TreeGrafter"/>
</dbReference>
<accession>A0A8I1SJR4</accession>
<feature type="transmembrane region" description="Helical" evidence="1">
    <location>
        <begin position="39"/>
        <end position="62"/>
    </location>
</feature>
<dbReference type="EMBL" id="JAEKJW010000002">
    <property type="protein sequence ID" value="MBN8197288.1"/>
    <property type="molecule type" value="Genomic_DNA"/>
</dbReference>
<dbReference type="GO" id="GO:0000270">
    <property type="term" value="P:peptidoglycan metabolic process"/>
    <property type="evidence" value="ECO:0007669"/>
    <property type="project" value="TreeGrafter"/>
</dbReference>
<organism evidence="3 4">
    <name type="scientific">Thalassospira povalilytica</name>
    <dbReference type="NCBI Taxonomy" id="732237"/>
    <lineage>
        <taxon>Bacteria</taxon>
        <taxon>Pseudomonadati</taxon>
        <taxon>Pseudomonadota</taxon>
        <taxon>Alphaproteobacteria</taxon>
        <taxon>Rhodospirillales</taxon>
        <taxon>Thalassospiraceae</taxon>
        <taxon>Thalassospira</taxon>
    </lineage>
</organism>
<dbReference type="Gene3D" id="3.40.50.620">
    <property type="entry name" value="HUPs"/>
    <property type="match status" value="1"/>
</dbReference>
<dbReference type="InterPro" id="IPR014729">
    <property type="entry name" value="Rossmann-like_a/b/a_fold"/>
</dbReference>
<reference evidence="3" key="1">
    <citation type="submission" date="2020-12" db="EMBL/GenBank/DDBJ databases">
        <title>Oil enriched cultivation method for isolating marine PHA-producing bacteria.</title>
        <authorList>
            <person name="Zheng W."/>
            <person name="Yu S."/>
            <person name="Huang Y."/>
        </authorList>
    </citation>
    <scope>NUCLEOTIDE SEQUENCE</scope>
    <source>
        <strain evidence="3">SY-2-3</strain>
    </source>
</reference>
<feature type="transmembrane region" description="Helical" evidence="1">
    <location>
        <begin position="12"/>
        <end position="32"/>
    </location>
</feature>
<dbReference type="InterPro" id="IPR051599">
    <property type="entry name" value="Cell_Envelope_Assoc"/>
</dbReference>
<protein>
    <submittedName>
        <fullName evidence="3">YdcF family protein</fullName>
    </submittedName>
</protein>
<keyword evidence="1" id="KW-0472">Membrane</keyword>
<proteinExistence type="predicted"/>
<dbReference type="RefSeq" id="WP_206927597.1">
    <property type="nucleotide sequence ID" value="NZ_JAEKJW010000002.1"/>
</dbReference>